<proteinExistence type="inferred from homology"/>
<keyword evidence="3" id="KW-0238">DNA-binding</keyword>
<dbReference type="Proteomes" id="UP000664857">
    <property type="component" value="Unassembled WGS sequence"/>
</dbReference>
<evidence type="ECO:0000256" key="1">
    <source>
        <dbReference type="ARBA" id="ARBA00009437"/>
    </source>
</evidence>
<name>A0ABS3HVA4_9ENTE</name>
<comment type="similarity">
    <text evidence="1">Belongs to the LysR transcriptional regulatory family.</text>
</comment>
<dbReference type="RefSeq" id="WP_206967887.1">
    <property type="nucleotide sequence ID" value="NZ_JAFLVX010000032.1"/>
</dbReference>
<evidence type="ECO:0000256" key="4">
    <source>
        <dbReference type="ARBA" id="ARBA00023163"/>
    </source>
</evidence>
<evidence type="ECO:0000256" key="3">
    <source>
        <dbReference type="ARBA" id="ARBA00023125"/>
    </source>
</evidence>
<dbReference type="PROSITE" id="PS50931">
    <property type="entry name" value="HTH_LYSR"/>
    <property type="match status" value="1"/>
</dbReference>
<accession>A0ABS3HVA4</accession>
<dbReference type="PANTHER" id="PTHR30126">
    <property type="entry name" value="HTH-TYPE TRANSCRIPTIONAL REGULATOR"/>
    <property type="match status" value="1"/>
</dbReference>
<keyword evidence="7" id="KW-1185">Reference proteome</keyword>
<evidence type="ECO:0000313" key="6">
    <source>
        <dbReference type="EMBL" id="MBO0477688.1"/>
    </source>
</evidence>
<dbReference type="PRINTS" id="PR00039">
    <property type="entry name" value="HTHLYSR"/>
</dbReference>
<reference evidence="6 7" key="1">
    <citation type="submission" date="2021-03" db="EMBL/GenBank/DDBJ databases">
        <title>Enterococcal diversity collection.</title>
        <authorList>
            <person name="Gilmore M.S."/>
            <person name="Schwartzman J."/>
            <person name="Van Tyne D."/>
            <person name="Martin M."/>
            <person name="Earl A.M."/>
            <person name="Manson A.L."/>
            <person name="Straub T."/>
            <person name="Salamzade R."/>
            <person name="Saavedra J."/>
            <person name="Lebreton F."/>
            <person name="Prichula J."/>
            <person name="Schaufler K."/>
            <person name="Gaca A."/>
            <person name="Sgardioli B."/>
            <person name="Wagenaar J."/>
            <person name="Strong T."/>
        </authorList>
    </citation>
    <scope>NUCLEOTIDE SEQUENCE [LARGE SCALE GENOMIC DNA]</scope>
    <source>
        <strain evidence="6 7">DIV0080</strain>
    </source>
</reference>
<dbReference type="InterPro" id="IPR036390">
    <property type="entry name" value="WH_DNA-bd_sf"/>
</dbReference>
<sequence length="270" mass="31853">MFKLLMTFRVAYETRNFSKAAEVLFISQPAVSNQIKQLEEEFQCVLFRRKGKQEMHPTPSADVLYHRVLNLKDDWDETVRLVKESDKKQIVCRMSASNTISVYYLPELLIELIKEFPEVRFEIDMKNSEEVLQEMNQHHIDFGFIEMPLMTDGMNRIEMMRDELVLAGNLSSNLWISREETSGVYHYMERYLLNQNIKPERLYVKNNEIIIKMLEQGIGKSMISRKAVPKGLSYETLGETYKRPLYFLKKDYVVQEELMGIAKVIESFYS</sequence>
<dbReference type="SUPFAM" id="SSF53850">
    <property type="entry name" value="Periplasmic binding protein-like II"/>
    <property type="match status" value="1"/>
</dbReference>
<keyword evidence="2" id="KW-0805">Transcription regulation</keyword>
<dbReference type="Pfam" id="PF00126">
    <property type="entry name" value="HTH_1"/>
    <property type="match status" value="1"/>
</dbReference>
<dbReference type="Gene3D" id="1.10.10.10">
    <property type="entry name" value="Winged helix-like DNA-binding domain superfamily/Winged helix DNA-binding domain"/>
    <property type="match status" value="1"/>
</dbReference>
<keyword evidence="4" id="KW-0804">Transcription</keyword>
<dbReference type="InterPro" id="IPR000847">
    <property type="entry name" value="LysR_HTH_N"/>
</dbReference>
<dbReference type="InterPro" id="IPR036388">
    <property type="entry name" value="WH-like_DNA-bd_sf"/>
</dbReference>
<evidence type="ECO:0000313" key="7">
    <source>
        <dbReference type="Proteomes" id="UP000664857"/>
    </source>
</evidence>
<evidence type="ECO:0000259" key="5">
    <source>
        <dbReference type="PROSITE" id="PS50931"/>
    </source>
</evidence>
<evidence type="ECO:0000256" key="2">
    <source>
        <dbReference type="ARBA" id="ARBA00023015"/>
    </source>
</evidence>
<dbReference type="EMBL" id="JAFLVX010000032">
    <property type="protein sequence ID" value="MBO0477688.1"/>
    <property type="molecule type" value="Genomic_DNA"/>
</dbReference>
<dbReference type="SUPFAM" id="SSF46785">
    <property type="entry name" value="Winged helix' DNA-binding domain"/>
    <property type="match status" value="1"/>
</dbReference>
<protein>
    <submittedName>
        <fullName evidence="6">LysR family transcriptional regulator</fullName>
    </submittedName>
</protein>
<comment type="caution">
    <text evidence="6">The sequence shown here is derived from an EMBL/GenBank/DDBJ whole genome shotgun (WGS) entry which is preliminary data.</text>
</comment>
<gene>
    <name evidence="6" type="ORF">DOK76_11435</name>
</gene>
<organism evidence="6 7">
    <name type="scientific">Candidatus Vagococcus giribetii</name>
    <dbReference type="NCBI Taxonomy" id="2230876"/>
    <lineage>
        <taxon>Bacteria</taxon>
        <taxon>Bacillati</taxon>
        <taxon>Bacillota</taxon>
        <taxon>Bacilli</taxon>
        <taxon>Lactobacillales</taxon>
        <taxon>Enterococcaceae</taxon>
        <taxon>Vagococcus</taxon>
    </lineage>
</organism>
<dbReference type="Pfam" id="PF03466">
    <property type="entry name" value="LysR_substrate"/>
    <property type="match status" value="1"/>
</dbReference>
<dbReference type="PANTHER" id="PTHR30126:SF39">
    <property type="entry name" value="HTH-TYPE TRANSCRIPTIONAL REGULATOR CYSL"/>
    <property type="match status" value="1"/>
</dbReference>
<dbReference type="InterPro" id="IPR005119">
    <property type="entry name" value="LysR_subst-bd"/>
</dbReference>
<feature type="domain" description="HTH lysR-type" evidence="5">
    <location>
        <begin position="1"/>
        <end position="58"/>
    </location>
</feature>
<dbReference type="Gene3D" id="3.40.190.290">
    <property type="match status" value="1"/>
</dbReference>